<dbReference type="InParanoid" id="A0A0H2RNY5"/>
<dbReference type="Proteomes" id="UP000053477">
    <property type="component" value="Unassembled WGS sequence"/>
</dbReference>
<dbReference type="OrthoDB" id="437457at2759"/>
<keyword evidence="3" id="KW-0862">Zinc</keyword>
<evidence type="ECO:0000256" key="2">
    <source>
        <dbReference type="ARBA" id="ARBA00022771"/>
    </source>
</evidence>
<evidence type="ECO:0000259" key="6">
    <source>
        <dbReference type="PROSITE" id="PS50865"/>
    </source>
</evidence>
<feature type="compositionally biased region" description="Basic and acidic residues" evidence="5">
    <location>
        <begin position="45"/>
        <end position="55"/>
    </location>
</feature>
<dbReference type="PROSITE" id="PS01360">
    <property type="entry name" value="ZF_MYND_1"/>
    <property type="match status" value="1"/>
</dbReference>
<feature type="region of interest" description="Disordered" evidence="5">
    <location>
        <begin position="45"/>
        <end position="95"/>
    </location>
</feature>
<evidence type="ECO:0000256" key="1">
    <source>
        <dbReference type="ARBA" id="ARBA00022723"/>
    </source>
</evidence>
<organism evidence="7 8">
    <name type="scientific">Schizopora paradoxa</name>
    <dbReference type="NCBI Taxonomy" id="27342"/>
    <lineage>
        <taxon>Eukaryota</taxon>
        <taxon>Fungi</taxon>
        <taxon>Dikarya</taxon>
        <taxon>Basidiomycota</taxon>
        <taxon>Agaricomycotina</taxon>
        <taxon>Agaricomycetes</taxon>
        <taxon>Hymenochaetales</taxon>
        <taxon>Schizoporaceae</taxon>
        <taxon>Schizopora</taxon>
    </lineage>
</organism>
<protein>
    <recommendedName>
        <fullName evidence="6">MYND-type domain-containing protein</fullName>
    </recommendedName>
</protein>
<dbReference type="Gene3D" id="6.10.140.2220">
    <property type="match status" value="1"/>
</dbReference>
<evidence type="ECO:0000313" key="7">
    <source>
        <dbReference type="EMBL" id="KLO13690.1"/>
    </source>
</evidence>
<name>A0A0H2RNY5_9AGAM</name>
<feature type="domain" description="MYND-type" evidence="6">
    <location>
        <begin position="126"/>
        <end position="162"/>
    </location>
</feature>
<evidence type="ECO:0000256" key="4">
    <source>
        <dbReference type="PROSITE-ProRule" id="PRU00134"/>
    </source>
</evidence>
<gene>
    <name evidence="7" type="ORF">SCHPADRAFT_348540</name>
</gene>
<keyword evidence="1" id="KW-0479">Metal-binding</keyword>
<reference evidence="7 8" key="1">
    <citation type="submission" date="2015-04" db="EMBL/GenBank/DDBJ databases">
        <title>Complete genome sequence of Schizopora paradoxa KUC8140, a cosmopolitan wood degrader in East Asia.</title>
        <authorList>
            <consortium name="DOE Joint Genome Institute"/>
            <person name="Min B."/>
            <person name="Park H."/>
            <person name="Jang Y."/>
            <person name="Kim J.-J."/>
            <person name="Kim K.H."/>
            <person name="Pangilinan J."/>
            <person name="Lipzen A."/>
            <person name="Riley R."/>
            <person name="Grigoriev I.V."/>
            <person name="Spatafora J.W."/>
            <person name="Choi I.-G."/>
        </authorList>
    </citation>
    <scope>NUCLEOTIDE SEQUENCE [LARGE SCALE GENOMIC DNA]</scope>
    <source>
        <strain evidence="7 8">KUC8140</strain>
    </source>
</reference>
<feature type="compositionally biased region" description="Low complexity" evidence="5">
    <location>
        <begin position="80"/>
        <end position="94"/>
    </location>
</feature>
<dbReference type="AlphaFoldDB" id="A0A0H2RNY5"/>
<dbReference type="GO" id="GO:0008270">
    <property type="term" value="F:zinc ion binding"/>
    <property type="evidence" value="ECO:0007669"/>
    <property type="project" value="UniProtKB-KW"/>
</dbReference>
<proteinExistence type="predicted"/>
<dbReference type="EMBL" id="KQ085955">
    <property type="protein sequence ID" value="KLO13690.1"/>
    <property type="molecule type" value="Genomic_DNA"/>
</dbReference>
<feature type="compositionally biased region" description="Pro residues" evidence="5">
    <location>
        <begin position="69"/>
        <end position="79"/>
    </location>
</feature>
<dbReference type="SUPFAM" id="SSF144232">
    <property type="entry name" value="HIT/MYND zinc finger-like"/>
    <property type="match status" value="1"/>
</dbReference>
<evidence type="ECO:0000256" key="3">
    <source>
        <dbReference type="ARBA" id="ARBA00022833"/>
    </source>
</evidence>
<dbReference type="InterPro" id="IPR002893">
    <property type="entry name" value="Znf_MYND"/>
</dbReference>
<keyword evidence="2 4" id="KW-0863">Zinc-finger</keyword>
<evidence type="ECO:0000313" key="8">
    <source>
        <dbReference type="Proteomes" id="UP000053477"/>
    </source>
</evidence>
<dbReference type="PROSITE" id="PS50865">
    <property type="entry name" value="ZF_MYND_2"/>
    <property type="match status" value="1"/>
</dbReference>
<sequence>MLEVEDDPNLAPASQEHALTNPIVMHMPHELSAIDLTSVEKRSYDRDAYFQRDEPPPLPLLTHPNDPNLRPPPALPPRPTSRSGPRSPVRPSEPNEITCAEDLVDGIEAVDLNVDPSIPELGDLVCAFCLAPTTRRCSRCKIEGYCEREHQVLDWSRHANYCGSPDEEATSISNSALEDPIEVGLLTDPELPLRPSGRRIFVQAILLHAHEDLPRVVQVPFEVANYRHIPIDLERFIGSPPPQSALQTGPGLARWRAARARTVNVDWIEHQWKGGSRLEGGARLSVHYRYDPESAHEHRCLSKSILGPRIGASLSGTGHSVLRRGNMLVLKHPPTNKEIVIDALLSDYVYVGEYYRGLWGA</sequence>
<keyword evidence="8" id="KW-1185">Reference proteome</keyword>
<accession>A0A0H2RNY5</accession>
<dbReference type="Pfam" id="PF01753">
    <property type="entry name" value="zf-MYND"/>
    <property type="match status" value="1"/>
</dbReference>
<dbReference type="STRING" id="27342.A0A0H2RNY5"/>
<evidence type="ECO:0000256" key="5">
    <source>
        <dbReference type="SAM" id="MobiDB-lite"/>
    </source>
</evidence>